<evidence type="ECO:0000259" key="1">
    <source>
        <dbReference type="Pfam" id="PF01471"/>
    </source>
</evidence>
<dbReference type="InterPro" id="IPR024408">
    <property type="entry name" value="Muramidase"/>
</dbReference>
<protein>
    <submittedName>
        <fullName evidence="3">Putative peptidoglycan binding domain protein</fullName>
    </submittedName>
</protein>
<dbReference type="KEGG" id="vg:22113323"/>
<dbReference type="RefSeq" id="YP_009102877.1">
    <property type="nucleotide sequence ID" value="NC_025452.1"/>
</dbReference>
<dbReference type="Proteomes" id="UP000028741">
    <property type="component" value="Segment"/>
</dbReference>
<evidence type="ECO:0000259" key="2">
    <source>
        <dbReference type="Pfam" id="PF11860"/>
    </source>
</evidence>
<gene>
    <name evidence="3" type="ORF">DA66_0037</name>
</gene>
<name>A0A075E0T5_9CAUD</name>
<dbReference type="InterPro" id="IPR036365">
    <property type="entry name" value="PGBD-like_sf"/>
</dbReference>
<dbReference type="Gene3D" id="1.10.101.10">
    <property type="entry name" value="PGBD-like superfamily/PGBD"/>
    <property type="match status" value="1"/>
</dbReference>
<sequence>MAILKLGNRGTEVKALQDSLNKIGFTLVADGIFGKATENAVKTVQAGAGLVIDGIVGPKTSYAIRNAGEAHQDHLTEADLIEAANQLGVDLASVKAVNQVESRGTGFTKSGKIKTLFERHIMYKKLMAKFGQARANAMGQMYPTLVSPVAGGYTGGDAELDRLHAAINIDEDCAYESASYGLFQIMGFNCQVCGYANAKEMFNDFLTGERAHLMAFVKFIKADAKLWQALKDKNWAEFARRYNGPAYAKNQYDTKLAAAYNSFN</sequence>
<dbReference type="EMBL" id="KJ716335">
    <property type="protein sequence ID" value="AHZ60246.1"/>
    <property type="molecule type" value="Genomic_DNA"/>
</dbReference>
<organism evidence="3 4">
    <name type="scientific">Dickeya phage RC-2014</name>
    <dbReference type="NCBI Taxonomy" id="1477406"/>
    <lineage>
        <taxon>Viruses</taxon>
        <taxon>Duplodnaviria</taxon>
        <taxon>Heunggongvirae</taxon>
        <taxon>Uroviricota</taxon>
        <taxon>Caudoviricetes</taxon>
        <taxon>Pantevenvirales</taxon>
        <taxon>Ackermannviridae</taxon>
        <taxon>Aglimvirinae</taxon>
        <taxon>Limestonevirus</taxon>
        <taxon>Limestonevirus RC2014</taxon>
    </lineage>
</organism>
<reference evidence="3 4" key="1">
    <citation type="journal article" date="2014" name="Arch. Virol.">
        <title>Complete genome sequence of a broad-host-range lytic Dickeya spp. bacteriophage ?D5.</title>
        <authorList>
            <person name="Czajkowski R."/>
            <person name="Ozymko Z."/>
            <person name="Zwirowski S."/>
            <person name="Lojkowska E."/>
        </authorList>
    </citation>
    <scope>NUCLEOTIDE SEQUENCE [LARGE SCALE GENOMIC DNA]</scope>
</reference>
<proteinExistence type="predicted"/>
<dbReference type="Pfam" id="PF11860">
    <property type="entry name" value="Muramidase"/>
    <property type="match status" value="1"/>
</dbReference>
<accession>A0A075E0T5</accession>
<evidence type="ECO:0000313" key="3">
    <source>
        <dbReference type="EMBL" id="AHZ60246.1"/>
    </source>
</evidence>
<dbReference type="InterPro" id="IPR002477">
    <property type="entry name" value="Peptidoglycan-bd-like"/>
</dbReference>
<dbReference type="GeneID" id="22113323"/>
<dbReference type="Pfam" id="PF01471">
    <property type="entry name" value="PG_binding_1"/>
    <property type="match status" value="1"/>
</dbReference>
<feature type="domain" description="N-acetylmuramidase" evidence="2">
    <location>
        <begin position="91"/>
        <end position="263"/>
    </location>
</feature>
<dbReference type="InterPro" id="IPR036366">
    <property type="entry name" value="PGBDSf"/>
</dbReference>
<feature type="domain" description="Peptidoglycan binding-like" evidence="1">
    <location>
        <begin position="9"/>
        <end position="63"/>
    </location>
</feature>
<keyword evidence="4" id="KW-1185">Reference proteome</keyword>
<dbReference type="SUPFAM" id="SSF47090">
    <property type="entry name" value="PGBD-like"/>
    <property type="match status" value="1"/>
</dbReference>
<evidence type="ECO:0000313" key="4">
    <source>
        <dbReference type="Proteomes" id="UP000028741"/>
    </source>
</evidence>